<keyword evidence="2" id="KW-0732">Signal</keyword>
<gene>
    <name evidence="3" type="ORF">EDC30_1177</name>
</gene>
<dbReference type="EMBL" id="SLZQ01000017">
    <property type="protein sequence ID" value="TCS33255.1"/>
    <property type="molecule type" value="Genomic_DNA"/>
</dbReference>
<feature type="region of interest" description="Disordered" evidence="1">
    <location>
        <begin position="22"/>
        <end position="61"/>
    </location>
</feature>
<evidence type="ECO:0000256" key="2">
    <source>
        <dbReference type="SAM" id="SignalP"/>
    </source>
</evidence>
<comment type="caution">
    <text evidence="3">The sequence shown here is derived from an EMBL/GenBank/DDBJ whole genome shotgun (WGS) entry which is preliminary data.</text>
</comment>
<dbReference type="RefSeq" id="WP_132260212.1">
    <property type="nucleotide sequence ID" value="NZ_SLZQ01000017.1"/>
</dbReference>
<dbReference type="OrthoDB" id="8943325at2"/>
<dbReference type="Proteomes" id="UP000295382">
    <property type="component" value="Unassembled WGS sequence"/>
</dbReference>
<feature type="chain" id="PRO_5020361994" description="Exported signal peptide protein" evidence="2">
    <location>
        <begin position="23"/>
        <end position="151"/>
    </location>
</feature>
<organism evidence="3 4">
    <name type="scientific">Paucimonas lemoignei</name>
    <name type="common">Pseudomonas lemoignei</name>
    <dbReference type="NCBI Taxonomy" id="29443"/>
    <lineage>
        <taxon>Bacteria</taxon>
        <taxon>Pseudomonadati</taxon>
        <taxon>Pseudomonadota</taxon>
        <taxon>Betaproteobacteria</taxon>
        <taxon>Burkholderiales</taxon>
        <taxon>Burkholderiaceae</taxon>
        <taxon>Paucimonas</taxon>
    </lineage>
</organism>
<feature type="compositionally biased region" description="Basic and acidic residues" evidence="1">
    <location>
        <begin position="38"/>
        <end position="51"/>
    </location>
</feature>
<sequence length="151" mass="16136">MLKFLSVVMAATIALAASPVMAETGSTAPKKAAKSSAKKAETKKKATKKTEDADEADADVTGSTVTEYDCAGGAKITVFRNPTDPENVALRWGNKITRMKRIQTESGAERLEHPKRGLVFIGIPAKAMLLDSKHGRQLANECKSAEQMSQG</sequence>
<accession>A0A4R3HRZ1</accession>
<evidence type="ECO:0000313" key="4">
    <source>
        <dbReference type="Proteomes" id="UP000295382"/>
    </source>
</evidence>
<name>A0A4R3HRZ1_PAULE</name>
<evidence type="ECO:0000313" key="3">
    <source>
        <dbReference type="EMBL" id="TCS33255.1"/>
    </source>
</evidence>
<keyword evidence="4" id="KW-1185">Reference proteome</keyword>
<evidence type="ECO:0000256" key="1">
    <source>
        <dbReference type="SAM" id="MobiDB-lite"/>
    </source>
</evidence>
<dbReference type="InterPro" id="IPR036328">
    <property type="entry name" value="MliC_sf"/>
</dbReference>
<reference evidence="3 4" key="1">
    <citation type="submission" date="2019-03" db="EMBL/GenBank/DDBJ databases">
        <title>Genomic Encyclopedia of Type Strains, Phase IV (KMG-IV): sequencing the most valuable type-strain genomes for metagenomic binning, comparative biology and taxonomic classification.</title>
        <authorList>
            <person name="Goeker M."/>
        </authorList>
    </citation>
    <scope>NUCLEOTIDE SEQUENCE [LARGE SCALE GENOMIC DNA]</scope>
    <source>
        <strain evidence="3 4">DSM 7445</strain>
    </source>
</reference>
<feature type="signal peptide" evidence="2">
    <location>
        <begin position="1"/>
        <end position="22"/>
    </location>
</feature>
<evidence type="ECO:0008006" key="5">
    <source>
        <dbReference type="Google" id="ProtNLM"/>
    </source>
</evidence>
<proteinExistence type="predicted"/>
<dbReference type="SUPFAM" id="SSF141488">
    <property type="entry name" value="YdhA-like"/>
    <property type="match status" value="1"/>
</dbReference>
<protein>
    <recommendedName>
        <fullName evidence="5">Exported signal peptide protein</fullName>
    </recommendedName>
</protein>
<dbReference type="AlphaFoldDB" id="A0A4R3HRZ1"/>